<keyword evidence="15" id="KW-1185">Reference proteome</keyword>
<dbReference type="InterPro" id="IPR003661">
    <property type="entry name" value="HisK_dim/P_dom"/>
</dbReference>
<evidence type="ECO:0000256" key="9">
    <source>
        <dbReference type="ARBA" id="ARBA00023012"/>
    </source>
</evidence>
<dbReference type="PANTHER" id="PTHR45436">
    <property type="entry name" value="SENSOR HISTIDINE KINASE YKOH"/>
    <property type="match status" value="1"/>
</dbReference>
<proteinExistence type="predicted"/>
<accession>A0ABT4XPQ4</accession>
<keyword evidence="9" id="KW-0902">Two-component regulatory system</keyword>
<dbReference type="InterPro" id="IPR013727">
    <property type="entry name" value="2CSK_N"/>
</dbReference>
<evidence type="ECO:0000256" key="11">
    <source>
        <dbReference type="SAM" id="Phobius"/>
    </source>
</evidence>
<dbReference type="InterPro" id="IPR036097">
    <property type="entry name" value="HisK_dim/P_sf"/>
</dbReference>
<feature type="transmembrane region" description="Helical" evidence="11">
    <location>
        <begin position="14"/>
        <end position="33"/>
    </location>
</feature>
<keyword evidence="6 11" id="KW-0812">Transmembrane</keyword>
<keyword evidence="7 14" id="KW-0418">Kinase</keyword>
<dbReference type="InterPro" id="IPR003660">
    <property type="entry name" value="HAMP_dom"/>
</dbReference>
<dbReference type="Proteomes" id="UP001210720">
    <property type="component" value="Unassembled WGS sequence"/>
</dbReference>
<evidence type="ECO:0000256" key="10">
    <source>
        <dbReference type="ARBA" id="ARBA00023136"/>
    </source>
</evidence>
<dbReference type="Pfam" id="PF00512">
    <property type="entry name" value="HisKA"/>
    <property type="match status" value="1"/>
</dbReference>
<sequence>MTQPVLSGSIQRRLLILLFCASALLAVLLYFVVQSVARQVAQQSQDNILAASALSVIDSARSVDGEVIVDLPYSALSMLDSVTDERVFYVVRFGEDVLTGYAELPRPPLSKARQTAYMSADFLGEEVRIASVSRSFSADLGRDRLEVSVAQTLSGQRQTLARSSRLALGVGAGFFALAAVLAWLTARATIRPLDRLAASVSRRGPTDLRPVTAAVPQEMAPLVTSLNGFMSRLEASLNRSEDFIAEAAHRVRTPLAVVRTKAEIIQRHIRKPENKAAMREMIGAIDESSRTAGQLLDHAMVSFRLDSLAQEKVDLASLVNDMVERLRPVAEIAEIDLVIVRSDPASIQGDGILLQNALRNLLDNAIKYSPADTRVEIRLTKGDTGISLQVCDEGRGFPKTGDADLAERFTRGDNVHGIVGSGLGLTIARDVATAHGGRLILENNAGGGACASLFFPSS</sequence>
<comment type="caution">
    <text evidence="14">The sequence shown here is derived from an EMBL/GenBank/DDBJ whole genome shotgun (WGS) entry which is preliminary data.</text>
</comment>
<protein>
    <recommendedName>
        <fullName evidence="3">histidine kinase</fullName>
        <ecNumber evidence="3">2.7.13.3</ecNumber>
    </recommendedName>
</protein>
<dbReference type="GO" id="GO:0016301">
    <property type="term" value="F:kinase activity"/>
    <property type="evidence" value="ECO:0007669"/>
    <property type="project" value="UniProtKB-KW"/>
</dbReference>
<dbReference type="SUPFAM" id="SSF55874">
    <property type="entry name" value="ATPase domain of HSP90 chaperone/DNA topoisomerase II/histidine kinase"/>
    <property type="match status" value="1"/>
</dbReference>
<dbReference type="EC" id="2.7.13.3" evidence="3"/>
<comment type="catalytic activity">
    <reaction evidence="1">
        <text>ATP + protein L-histidine = ADP + protein N-phospho-L-histidine.</text>
        <dbReference type="EC" id="2.7.13.3"/>
    </reaction>
</comment>
<dbReference type="PROSITE" id="PS50885">
    <property type="entry name" value="HAMP"/>
    <property type="match status" value="1"/>
</dbReference>
<evidence type="ECO:0000256" key="5">
    <source>
        <dbReference type="ARBA" id="ARBA00022679"/>
    </source>
</evidence>
<evidence type="ECO:0000256" key="6">
    <source>
        <dbReference type="ARBA" id="ARBA00022692"/>
    </source>
</evidence>
<dbReference type="InterPro" id="IPR005467">
    <property type="entry name" value="His_kinase_dom"/>
</dbReference>
<gene>
    <name evidence="14" type="ORF">PFY00_04290</name>
</gene>
<dbReference type="Pfam" id="PF08521">
    <property type="entry name" value="2CSK_N"/>
    <property type="match status" value="1"/>
</dbReference>
<dbReference type="SMART" id="SM00387">
    <property type="entry name" value="HATPase_c"/>
    <property type="match status" value="1"/>
</dbReference>
<keyword evidence="4" id="KW-0597">Phosphoprotein</keyword>
<evidence type="ECO:0000256" key="2">
    <source>
        <dbReference type="ARBA" id="ARBA00004370"/>
    </source>
</evidence>
<evidence type="ECO:0000256" key="3">
    <source>
        <dbReference type="ARBA" id="ARBA00012438"/>
    </source>
</evidence>
<reference evidence="14 15" key="1">
    <citation type="submission" date="2023-01" db="EMBL/GenBank/DDBJ databases">
        <title>Thalassococcus onchidii sp. nov., isolated from a marine invertebrate from the South China Sea.</title>
        <authorList>
            <person name="Xu S."/>
            <person name="Liu Z."/>
            <person name="Xu Y."/>
        </authorList>
    </citation>
    <scope>NUCLEOTIDE SEQUENCE [LARGE SCALE GENOMIC DNA]</scope>
    <source>
        <strain evidence="14 15">KCTC 32084</strain>
    </source>
</reference>
<dbReference type="Pfam" id="PF02518">
    <property type="entry name" value="HATPase_c"/>
    <property type="match status" value="1"/>
</dbReference>
<dbReference type="PANTHER" id="PTHR45436:SF1">
    <property type="entry name" value="SENSOR PROTEIN QSEC"/>
    <property type="match status" value="1"/>
</dbReference>
<dbReference type="Gene3D" id="3.30.565.10">
    <property type="entry name" value="Histidine kinase-like ATPase, C-terminal domain"/>
    <property type="match status" value="1"/>
</dbReference>
<organism evidence="14 15">
    <name type="scientific">Thalassococcus lentus</name>
    <dbReference type="NCBI Taxonomy" id="1210524"/>
    <lineage>
        <taxon>Bacteria</taxon>
        <taxon>Pseudomonadati</taxon>
        <taxon>Pseudomonadota</taxon>
        <taxon>Alphaproteobacteria</taxon>
        <taxon>Rhodobacterales</taxon>
        <taxon>Roseobacteraceae</taxon>
        <taxon>Thalassococcus</taxon>
    </lineage>
</organism>
<dbReference type="SUPFAM" id="SSF47384">
    <property type="entry name" value="Homodimeric domain of signal transducing histidine kinase"/>
    <property type="match status" value="1"/>
</dbReference>
<dbReference type="InterPro" id="IPR050428">
    <property type="entry name" value="TCS_sensor_his_kinase"/>
</dbReference>
<evidence type="ECO:0000259" key="13">
    <source>
        <dbReference type="PROSITE" id="PS50885"/>
    </source>
</evidence>
<evidence type="ECO:0000256" key="7">
    <source>
        <dbReference type="ARBA" id="ARBA00022777"/>
    </source>
</evidence>
<dbReference type="InterPro" id="IPR036890">
    <property type="entry name" value="HATPase_C_sf"/>
</dbReference>
<evidence type="ECO:0000259" key="12">
    <source>
        <dbReference type="PROSITE" id="PS50109"/>
    </source>
</evidence>
<evidence type="ECO:0000313" key="15">
    <source>
        <dbReference type="Proteomes" id="UP001210720"/>
    </source>
</evidence>
<keyword evidence="10 11" id="KW-0472">Membrane</keyword>
<name>A0ABT4XPQ4_9RHOB</name>
<dbReference type="EMBL" id="JAQIOY010000001">
    <property type="protein sequence ID" value="MDA7423933.1"/>
    <property type="molecule type" value="Genomic_DNA"/>
</dbReference>
<feature type="transmembrane region" description="Helical" evidence="11">
    <location>
        <begin position="166"/>
        <end position="186"/>
    </location>
</feature>
<evidence type="ECO:0000256" key="1">
    <source>
        <dbReference type="ARBA" id="ARBA00000085"/>
    </source>
</evidence>
<evidence type="ECO:0000256" key="4">
    <source>
        <dbReference type="ARBA" id="ARBA00022553"/>
    </source>
</evidence>
<feature type="domain" description="Histidine kinase" evidence="12">
    <location>
        <begin position="246"/>
        <end position="458"/>
    </location>
</feature>
<dbReference type="InterPro" id="IPR003594">
    <property type="entry name" value="HATPase_dom"/>
</dbReference>
<evidence type="ECO:0000256" key="8">
    <source>
        <dbReference type="ARBA" id="ARBA00022989"/>
    </source>
</evidence>
<keyword evidence="5" id="KW-0808">Transferase</keyword>
<dbReference type="RefSeq" id="WP_271431263.1">
    <property type="nucleotide sequence ID" value="NZ_JAQIOY010000001.1"/>
</dbReference>
<dbReference type="CDD" id="cd00075">
    <property type="entry name" value="HATPase"/>
    <property type="match status" value="1"/>
</dbReference>
<dbReference type="CDD" id="cd00082">
    <property type="entry name" value="HisKA"/>
    <property type="match status" value="1"/>
</dbReference>
<keyword evidence="8 11" id="KW-1133">Transmembrane helix</keyword>
<dbReference type="PRINTS" id="PR00344">
    <property type="entry name" value="BCTRLSENSOR"/>
</dbReference>
<dbReference type="SMART" id="SM00388">
    <property type="entry name" value="HisKA"/>
    <property type="match status" value="1"/>
</dbReference>
<dbReference type="Gene3D" id="1.10.287.130">
    <property type="match status" value="1"/>
</dbReference>
<feature type="domain" description="HAMP" evidence="13">
    <location>
        <begin position="187"/>
        <end position="238"/>
    </location>
</feature>
<comment type="subcellular location">
    <subcellularLocation>
        <location evidence="2">Membrane</location>
    </subcellularLocation>
</comment>
<dbReference type="InterPro" id="IPR004358">
    <property type="entry name" value="Sig_transdc_His_kin-like_C"/>
</dbReference>
<dbReference type="PROSITE" id="PS50109">
    <property type="entry name" value="HIS_KIN"/>
    <property type="match status" value="1"/>
</dbReference>
<evidence type="ECO:0000313" key="14">
    <source>
        <dbReference type="EMBL" id="MDA7423933.1"/>
    </source>
</evidence>